<keyword evidence="3" id="KW-1185">Reference proteome</keyword>
<evidence type="ECO:0000313" key="3">
    <source>
        <dbReference type="Proteomes" id="UP000292082"/>
    </source>
</evidence>
<dbReference type="AlphaFoldDB" id="A0A4Q9PEH8"/>
<feature type="transmembrane region" description="Helical" evidence="1">
    <location>
        <begin position="49"/>
        <end position="72"/>
    </location>
</feature>
<sequence>MVLAGESSHTVGRTLTYVSVVLVIYDWLLSLPRGVRLFHAGTSRGISTYIFISNTYIHLVNQCLLLCTYASLSEKVCKSSLLNTNYVWSYLSMIPPALFTGLRAFALSQKWSVAILTFVLSFMPVATGMIEFGYHPTGSVDPILGCLCVLGRILRNRGLILLTVTVITRIGTILADALLIALTMLSFNGSTVRQAASTISTKSLMGIMLRDDIANHCSVSPSTLCRCISHSASYFPISHSSISCMITSHFMLDLQEAHQRKVVGLASNDPLYISNIGTGSLRSPSILGSLSAHIEAPRWDIQGPNFDEEAKANIAEAIIPDSTLRLIVDSVAQGSPLHNQSTLVNVTDGAMDGEAQV</sequence>
<keyword evidence="1" id="KW-0472">Membrane</keyword>
<evidence type="ECO:0000313" key="2">
    <source>
        <dbReference type="EMBL" id="TBU53320.1"/>
    </source>
</evidence>
<dbReference type="Proteomes" id="UP000292082">
    <property type="component" value="Unassembled WGS sequence"/>
</dbReference>
<accession>A0A4Q9PEH8</accession>
<feature type="transmembrane region" description="Helical" evidence="1">
    <location>
        <begin position="87"/>
        <end position="106"/>
    </location>
</feature>
<reference evidence="2 3" key="1">
    <citation type="submission" date="2019-01" db="EMBL/GenBank/DDBJ databases">
        <title>Draft genome sequences of three monokaryotic isolates of the white-rot basidiomycete fungus Dichomitus squalens.</title>
        <authorList>
            <consortium name="DOE Joint Genome Institute"/>
            <person name="Lopez S.C."/>
            <person name="Andreopoulos B."/>
            <person name="Pangilinan J."/>
            <person name="Lipzen A."/>
            <person name="Riley R."/>
            <person name="Ahrendt S."/>
            <person name="Ng V."/>
            <person name="Barry K."/>
            <person name="Daum C."/>
            <person name="Grigoriev I.V."/>
            <person name="Hilden K.S."/>
            <person name="Makela M.R."/>
            <person name="de Vries R.P."/>
        </authorList>
    </citation>
    <scope>NUCLEOTIDE SEQUENCE [LARGE SCALE GENOMIC DNA]</scope>
    <source>
        <strain evidence="2 3">CBS 464.89</strain>
    </source>
</reference>
<proteinExistence type="predicted"/>
<name>A0A4Q9PEH8_9APHY</name>
<feature type="transmembrane region" description="Helical" evidence="1">
    <location>
        <begin position="12"/>
        <end position="29"/>
    </location>
</feature>
<feature type="transmembrane region" description="Helical" evidence="1">
    <location>
        <begin position="159"/>
        <end position="185"/>
    </location>
</feature>
<feature type="transmembrane region" description="Helical" evidence="1">
    <location>
        <begin position="113"/>
        <end position="134"/>
    </location>
</feature>
<gene>
    <name evidence="2" type="ORF">BD310DRAFT_830281</name>
</gene>
<organism evidence="2 3">
    <name type="scientific">Dichomitus squalens</name>
    <dbReference type="NCBI Taxonomy" id="114155"/>
    <lineage>
        <taxon>Eukaryota</taxon>
        <taxon>Fungi</taxon>
        <taxon>Dikarya</taxon>
        <taxon>Basidiomycota</taxon>
        <taxon>Agaricomycotina</taxon>
        <taxon>Agaricomycetes</taxon>
        <taxon>Polyporales</taxon>
        <taxon>Polyporaceae</taxon>
        <taxon>Dichomitus</taxon>
    </lineage>
</organism>
<evidence type="ECO:0000256" key="1">
    <source>
        <dbReference type="SAM" id="Phobius"/>
    </source>
</evidence>
<keyword evidence="1" id="KW-1133">Transmembrane helix</keyword>
<dbReference type="EMBL" id="ML145217">
    <property type="protein sequence ID" value="TBU53320.1"/>
    <property type="molecule type" value="Genomic_DNA"/>
</dbReference>
<keyword evidence="1" id="KW-0812">Transmembrane</keyword>
<protein>
    <submittedName>
        <fullName evidence="2">Uncharacterized protein</fullName>
    </submittedName>
</protein>